<reference evidence="2 3" key="1">
    <citation type="submission" date="2024-08" db="EMBL/GenBank/DDBJ databases">
        <title>Clostridium lapicellarii sp. nov., and Clostridium renhuaiense sp. nov., two species isolated from the mud in a fermentation cellar used for producing sauce-flavour Chinese liquors.</title>
        <authorList>
            <person name="Yang F."/>
            <person name="Wang H."/>
            <person name="Chen L.Q."/>
            <person name="Zhou N."/>
            <person name="Lu J.J."/>
            <person name="Pu X.X."/>
            <person name="Wan B."/>
            <person name="Wang L."/>
            <person name="Liu S.J."/>
        </authorList>
    </citation>
    <scope>NUCLEOTIDE SEQUENCE [LARGE SCALE GENOMIC DNA]</scope>
    <source>
        <strain evidence="2 3">MT-5</strain>
    </source>
</reference>
<accession>A0ABV4BR57</accession>
<dbReference type="Proteomes" id="UP001564657">
    <property type="component" value="Unassembled WGS sequence"/>
</dbReference>
<dbReference type="SUPFAM" id="SSF51445">
    <property type="entry name" value="(Trans)glycosidases"/>
    <property type="match status" value="1"/>
</dbReference>
<dbReference type="Pfam" id="PF14488">
    <property type="entry name" value="DUF4434"/>
    <property type="match status" value="1"/>
</dbReference>
<comment type="caution">
    <text evidence="2">The sequence shown here is derived from an EMBL/GenBank/DDBJ whole genome shotgun (WGS) entry which is preliminary data.</text>
</comment>
<evidence type="ECO:0000313" key="3">
    <source>
        <dbReference type="Proteomes" id="UP001564657"/>
    </source>
</evidence>
<dbReference type="Gene3D" id="3.20.20.80">
    <property type="entry name" value="Glycosidases"/>
    <property type="match status" value="1"/>
</dbReference>
<dbReference type="EMBL" id="JBGEWD010000015">
    <property type="protein sequence ID" value="MEY8001262.1"/>
    <property type="molecule type" value="Genomic_DNA"/>
</dbReference>
<gene>
    <name evidence="2" type="ORF">AB8U03_13855</name>
</gene>
<dbReference type="RefSeq" id="WP_369705154.1">
    <property type="nucleotide sequence ID" value="NZ_JBGEWD010000015.1"/>
</dbReference>
<dbReference type="InterPro" id="IPR017853">
    <property type="entry name" value="GH"/>
</dbReference>
<protein>
    <submittedName>
        <fullName evidence="2">DUF4434 domain-containing protein</fullName>
    </submittedName>
</protein>
<proteinExistence type="predicted"/>
<sequence length="426" mass="50760">MISKFFYRLINCYDEVKKKYFPQVSGTFIQPDMVMNWNDLKWQRELFYLKEVKMKYIVMNTFIVQNQNIRRIYKTSIKDESEIGSYDVVDMCLRNCEKAGFKVFLGIDYNSMWWKIGPRKPEWLYNQMKKGNLVVQELYEKYHEKYKNAFYGWYWVYEVDNLNFKNRRDFKILANAVNINLNYMDNNSTRLPLMISPFMNSKYSIPQTHANNWKHFFKLVNLKKGDIFCPQDSVGGGGLDITEVKDWFNALNKAVKSKKGILFWANVETFDHTDWSSAPIKRFINQMRFENPFVDDMITFAYSHYYSPNNINSGFHRAYKRYLYQHEIYNKKPDVPQWIKINKVNNKTLIQWEIAKNAAGYKLYCNGKEIYSPSVQRKYGGNKEQSLGEFICRNSSKKSKYEIETVDFWGNVSRKITVKKNGDVSS</sequence>
<evidence type="ECO:0000313" key="2">
    <source>
        <dbReference type="EMBL" id="MEY8001262.1"/>
    </source>
</evidence>
<evidence type="ECO:0000259" key="1">
    <source>
        <dbReference type="Pfam" id="PF14488"/>
    </source>
</evidence>
<keyword evidence="3" id="KW-1185">Reference proteome</keyword>
<feature type="domain" description="DUF4434" evidence="1">
    <location>
        <begin position="24"/>
        <end position="311"/>
    </location>
</feature>
<dbReference type="InterPro" id="IPR027849">
    <property type="entry name" value="DUF4434"/>
</dbReference>
<name>A0ABV4BR57_9CLOT</name>
<organism evidence="2 3">
    <name type="scientific">Clostridium moutaii</name>
    <dbReference type="NCBI Taxonomy" id="3240932"/>
    <lineage>
        <taxon>Bacteria</taxon>
        <taxon>Bacillati</taxon>
        <taxon>Bacillota</taxon>
        <taxon>Clostridia</taxon>
        <taxon>Eubacteriales</taxon>
        <taxon>Clostridiaceae</taxon>
        <taxon>Clostridium</taxon>
    </lineage>
</organism>